<name>A0A412TMA7_9BACT</name>
<gene>
    <name evidence="4" type="ORF">DWW57_14210</name>
</gene>
<dbReference type="InterPro" id="IPR012373">
    <property type="entry name" value="Ferrdict_sens_TM"/>
</dbReference>
<evidence type="ECO:0000313" key="4">
    <source>
        <dbReference type="EMBL" id="RGU54977.1"/>
    </source>
</evidence>
<dbReference type="PIRSF" id="PIRSF018266">
    <property type="entry name" value="FecR"/>
    <property type="match status" value="1"/>
</dbReference>
<dbReference type="Pfam" id="PF16344">
    <property type="entry name" value="FecR_C"/>
    <property type="match status" value="1"/>
</dbReference>
<dbReference type="InterPro" id="IPR006860">
    <property type="entry name" value="FecR"/>
</dbReference>
<evidence type="ECO:0000256" key="1">
    <source>
        <dbReference type="SAM" id="Phobius"/>
    </source>
</evidence>
<dbReference type="AlphaFoldDB" id="A0A412TMA7"/>
<dbReference type="InterPro" id="IPR032508">
    <property type="entry name" value="FecR_C"/>
</dbReference>
<keyword evidence="1" id="KW-0812">Transmembrane</keyword>
<dbReference type="PANTHER" id="PTHR30273">
    <property type="entry name" value="PERIPLASMIC SIGNAL SENSOR AND SIGMA FACTOR ACTIVATOR FECR-RELATED"/>
    <property type="match status" value="1"/>
</dbReference>
<dbReference type="Gene3D" id="2.60.120.1440">
    <property type="match status" value="1"/>
</dbReference>
<accession>A0A412TMA7</accession>
<comment type="caution">
    <text evidence="4">The sequence shown here is derived from an EMBL/GenBank/DDBJ whole genome shotgun (WGS) entry which is preliminary data.</text>
</comment>
<protein>
    <submittedName>
        <fullName evidence="4">FecR family protein</fullName>
    </submittedName>
</protein>
<keyword evidence="1" id="KW-0472">Membrane</keyword>
<reference evidence="4 5" key="1">
    <citation type="submission" date="2018-08" db="EMBL/GenBank/DDBJ databases">
        <title>A genome reference for cultivated species of the human gut microbiota.</title>
        <authorList>
            <person name="Zou Y."/>
            <person name="Xue W."/>
            <person name="Luo G."/>
        </authorList>
    </citation>
    <scope>NUCLEOTIDE SEQUENCE [LARGE SCALE GENOMIC DNA]</scope>
    <source>
        <strain evidence="4 5">AF16-14</strain>
    </source>
</reference>
<dbReference type="GO" id="GO:0016989">
    <property type="term" value="F:sigma factor antagonist activity"/>
    <property type="evidence" value="ECO:0007669"/>
    <property type="project" value="TreeGrafter"/>
</dbReference>
<feature type="domain" description="FecR protein" evidence="2">
    <location>
        <begin position="178"/>
        <end position="271"/>
    </location>
</feature>
<dbReference type="RefSeq" id="WP_118160624.1">
    <property type="nucleotide sequence ID" value="NZ_QRYC01000023.1"/>
</dbReference>
<dbReference type="Pfam" id="PF04773">
    <property type="entry name" value="FecR"/>
    <property type="match status" value="1"/>
</dbReference>
<dbReference type="PANTHER" id="PTHR30273:SF2">
    <property type="entry name" value="PROTEIN FECR"/>
    <property type="match status" value="1"/>
</dbReference>
<sequence length="381" mass="44572">MRTDSEEAIRRSIIHSLLEDLNEQESRALENWLKTPEHQDFYKKISNREYVRCKMAGLELSDKEKARERLKMNIARRIERYRRRKWWGRVAGIVLLLCMGEGVWFYWQNEVKQTDQDLAERVTASSLPVIRLASGKEIMLNRDSAYNWEGGFLLAEDGYARYEPTANVNRADSSQYNEIRTPRGTDYKMILPDGTKVWMNAESVVRFPVVFPTGERRVACDGEVFFDVARDSLRPFRVETAGNVVKVLGTRFDIRHYEDEPYSAVLLSGSIRLSRGKHEVLLKPGEQAQLMEERWVVGKAGASATSWIDGYFLFDNRSLEYIMRELARWYDIEVFFVDSDKQNEYYSFEIERSSSLKHVMNILEKTRTLDIELKGRTVIIR</sequence>
<proteinExistence type="predicted"/>
<evidence type="ECO:0000259" key="2">
    <source>
        <dbReference type="Pfam" id="PF04773"/>
    </source>
</evidence>
<feature type="domain" description="Protein FecR C-terminal" evidence="3">
    <location>
        <begin position="311"/>
        <end position="380"/>
    </location>
</feature>
<dbReference type="EMBL" id="QRYC01000023">
    <property type="protein sequence ID" value="RGU54977.1"/>
    <property type="molecule type" value="Genomic_DNA"/>
</dbReference>
<dbReference type="Gene3D" id="3.55.50.30">
    <property type="match status" value="1"/>
</dbReference>
<organism evidence="4 5">
    <name type="scientific">Odoribacter splanchnicus</name>
    <dbReference type="NCBI Taxonomy" id="28118"/>
    <lineage>
        <taxon>Bacteria</taxon>
        <taxon>Pseudomonadati</taxon>
        <taxon>Bacteroidota</taxon>
        <taxon>Bacteroidia</taxon>
        <taxon>Bacteroidales</taxon>
        <taxon>Odoribacteraceae</taxon>
        <taxon>Odoribacter</taxon>
    </lineage>
</organism>
<evidence type="ECO:0000313" key="5">
    <source>
        <dbReference type="Proteomes" id="UP000284243"/>
    </source>
</evidence>
<dbReference type="Proteomes" id="UP000284243">
    <property type="component" value="Unassembled WGS sequence"/>
</dbReference>
<keyword evidence="1" id="KW-1133">Transmembrane helix</keyword>
<feature type="transmembrane region" description="Helical" evidence="1">
    <location>
        <begin position="86"/>
        <end position="107"/>
    </location>
</feature>
<evidence type="ECO:0000259" key="3">
    <source>
        <dbReference type="Pfam" id="PF16344"/>
    </source>
</evidence>